<evidence type="ECO:0000256" key="1">
    <source>
        <dbReference type="ARBA" id="ARBA00007626"/>
    </source>
</evidence>
<dbReference type="EnsemblPlants" id="Kaladp0088s0086.1.v1.1">
    <property type="protein sequence ID" value="Kaladp0088s0086.1.v1.1.CDS.1"/>
    <property type="gene ID" value="Kaladp0088s0086.v1.1"/>
</dbReference>
<feature type="repeat" description="PPR" evidence="3">
    <location>
        <begin position="445"/>
        <end position="479"/>
    </location>
</feature>
<protein>
    <recommendedName>
        <fullName evidence="6">Pentatricopeptide repeat-containing protein</fullName>
    </recommendedName>
</protein>
<dbReference type="InterPro" id="IPR050872">
    <property type="entry name" value="PPR_P_subfamily"/>
</dbReference>
<dbReference type="InterPro" id="IPR002885">
    <property type="entry name" value="PPR_rpt"/>
</dbReference>
<reference evidence="4" key="1">
    <citation type="submission" date="2021-01" db="UniProtKB">
        <authorList>
            <consortium name="EnsemblPlants"/>
        </authorList>
    </citation>
    <scope>IDENTIFICATION</scope>
</reference>
<comment type="similarity">
    <text evidence="1">Belongs to the PPR family. P subfamily.</text>
</comment>
<evidence type="ECO:0000256" key="2">
    <source>
        <dbReference type="ARBA" id="ARBA00022737"/>
    </source>
</evidence>
<feature type="repeat" description="PPR" evidence="3">
    <location>
        <begin position="301"/>
        <end position="335"/>
    </location>
</feature>
<dbReference type="NCBIfam" id="TIGR00756">
    <property type="entry name" value="PPR"/>
    <property type="match status" value="7"/>
</dbReference>
<organism evidence="4 5">
    <name type="scientific">Kalanchoe fedtschenkoi</name>
    <name type="common">Lavender scallops</name>
    <name type="synonym">South American air plant</name>
    <dbReference type="NCBI Taxonomy" id="63787"/>
    <lineage>
        <taxon>Eukaryota</taxon>
        <taxon>Viridiplantae</taxon>
        <taxon>Streptophyta</taxon>
        <taxon>Embryophyta</taxon>
        <taxon>Tracheophyta</taxon>
        <taxon>Spermatophyta</taxon>
        <taxon>Magnoliopsida</taxon>
        <taxon>eudicotyledons</taxon>
        <taxon>Gunneridae</taxon>
        <taxon>Pentapetalae</taxon>
        <taxon>Saxifragales</taxon>
        <taxon>Crassulaceae</taxon>
        <taxon>Kalanchoe</taxon>
    </lineage>
</organism>
<evidence type="ECO:0000313" key="4">
    <source>
        <dbReference type="EnsemblPlants" id="Kaladp0088s0086.1.v1.1.CDS.1"/>
    </source>
</evidence>
<dbReference type="PANTHER" id="PTHR46128:SF194">
    <property type="entry name" value="PENTACOTRIPEPTIDE-REPEAT REGION OF PRORP DOMAIN-CONTAINING PROTEIN"/>
    <property type="match status" value="1"/>
</dbReference>
<dbReference type="InterPro" id="IPR011990">
    <property type="entry name" value="TPR-like_helical_dom_sf"/>
</dbReference>
<feature type="repeat" description="PPR" evidence="3">
    <location>
        <begin position="266"/>
        <end position="300"/>
    </location>
</feature>
<dbReference type="Pfam" id="PF12854">
    <property type="entry name" value="PPR_1"/>
    <property type="match status" value="2"/>
</dbReference>
<evidence type="ECO:0008006" key="6">
    <source>
        <dbReference type="Google" id="ProtNLM"/>
    </source>
</evidence>
<dbReference type="PROSITE" id="PS51375">
    <property type="entry name" value="PPR"/>
    <property type="match status" value="6"/>
</dbReference>
<dbReference type="Pfam" id="PF01535">
    <property type="entry name" value="PPR"/>
    <property type="match status" value="1"/>
</dbReference>
<dbReference type="Gramene" id="Kaladp0088s0086.1.v1.1">
    <property type="protein sequence ID" value="Kaladp0088s0086.1.v1.1.CDS.1"/>
    <property type="gene ID" value="Kaladp0088s0086.v1.1"/>
</dbReference>
<dbReference type="Proteomes" id="UP000594263">
    <property type="component" value="Unplaced"/>
</dbReference>
<dbReference type="PANTHER" id="PTHR46128">
    <property type="entry name" value="MITOCHONDRIAL GROUP I INTRON SPLICING FACTOR CCM1"/>
    <property type="match status" value="1"/>
</dbReference>
<proteinExistence type="inferred from homology"/>
<dbReference type="Pfam" id="PF13041">
    <property type="entry name" value="PPR_2"/>
    <property type="match status" value="2"/>
</dbReference>
<keyword evidence="5" id="KW-1185">Reference proteome</keyword>
<accession>A0A7N0UVE3</accession>
<sequence length="510" mass="58253">MALPLRRCMKGALGLCRYLGTMHTCSSSASHPPQLVTTSPFMRPVGEQDSEQLCFSGESDLEILISKVRPGNSVDELLFSLIHDQTLSCVKLSQNLVERLLHRFKDDWKSAMGFFTWAETHSDYEHPPAAYDLMVDILGKNRQMSLMNSFLEDMRNSGNLITLNTVSKAMRRLCGAGQWEEAVCLFDKLEAFGLKRNTESMNLLLDTLCKEKKAQQARDVFVMLKPYIAPSAHTFNIFIHGWCKVGRVDEAEWTIEEMKGCGCRPCVISYSTIIEFHCRQSNFRQVYALLDKMEAQGCPANVVTYTTILCSLAKSEEFDEAMKITERMKLSKCRPDTLFYNSLIYTLGRAGRVQDALHVFKVEMPNTRVLPSTSTYNSMISMLCHHGEEQLAFSFLKEIELSTVCKPDVQTYYPLLKYCFKSGKTDSLLSSLLSDMVNKHRLSLDISAYSLLIHGLCQANKCQWAYHLFEKMIGQELKPRVQTCRLLLEECKEKFMYDAAERIENVLRQM</sequence>
<dbReference type="Gene3D" id="1.25.40.10">
    <property type="entry name" value="Tetratricopeptide repeat domain"/>
    <property type="match status" value="4"/>
</dbReference>
<feature type="repeat" description="PPR" evidence="3">
    <location>
        <begin position="231"/>
        <end position="265"/>
    </location>
</feature>
<feature type="repeat" description="PPR" evidence="3">
    <location>
        <begin position="372"/>
        <end position="406"/>
    </location>
</feature>
<evidence type="ECO:0000256" key="3">
    <source>
        <dbReference type="PROSITE-ProRule" id="PRU00708"/>
    </source>
</evidence>
<name>A0A7N0UVE3_KALFE</name>
<dbReference type="AlphaFoldDB" id="A0A7N0UVE3"/>
<keyword evidence="2" id="KW-0677">Repeat</keyword>
<dbReference type="OMA" id="CEWAYLL"/>
<feature type="repeat" description="PPR" evidence="3">
    <location>
        <begin position="336"/>
        <end position="371"/>
    </location>
</feature>
<evidence type="ECO:0000313" key="5">
    <source>
        <dbReference type="Proteomes" id="UP000594263"/>
    </source>
</evidence>